<proteinExistence type="predicted"/>
<evidence type="ECO:0000313" key="3">
    <source>
        <dbReference type="Proteomes" id="UP000292372"/>
    </source>
</evidence>
<comment type="caution">
    <text evidence="2">The sequence shown here is derived from an EMBL/GenBank/DDBJ whole genome shotgun (WGS) entry which is preliminary data.</text>
</comment>
<sequence>MKNKNLHSTKTTGFKTPEGYFDDLDEKLLQYIKSDDLSVDKIPSGFKVPEHYFEGIEDNIITAVSKEKDTKVIPLFSKKNIRYVSSIAASVLLLISLFIFNNKPEFDDLETQTVENYIIDANISSYEIASLLSEDDINEHTFITNDIEDETIEAYLLDTGDFESLMIE</sequence>
<keyword evidence="1" id="KW-0812">Transmembrane</keyword>
<dbReference type="EMBL" id="SIRS01000004">
    <property type="protein sequence ID" value="TBN15420.1"/>
    <property type="molecule type" value="Genomic_DNA"/>
</dbReference>
<reference evidence="2 3" key="1">
    <citation type="journal article" date="2015" name="Int. J. Syst. Evol. Microbiol.">
        <title>Hyunsoonleella pacifica sp. nov., isolated from seawater of South Pacific Gyre.</title>
        <authorList>
            <person name="Gao X."/>
            <person name="Zhang Z."/>
            <person name="Dai X."/>
            <person name="Zhang X.H."/>
        </authorList>
    </citation>
    <scope>NUCLEOTIDE SEQUENCE [LARGE SCALE GENOMIC DNA]</scope>
    <source>
        <strain evidence="2 3">SW033</strain>
    </source>
</reference>
<evidence type="ECO:0000313" key="2">
    <source>
        <dbReference type="EMBL" id="TBN15420.1"/>
    </source>
</evidence>
<organism evidence="2 3">
    <name type="scientific">Hyunsoonleella pacifica</name>
    <dbReference type="NCBI Taxonomy" id="1080224"/>
    <lineage>
        <taxon>Bacteria</taxon>
        <taxon>Pseudomonadati</taxon>
        <taxon>Bacteroidota</taxon>
        <taxon>Flavobacteriia</taxon>
        <taxon>Flavobacteriales</taxon>
        <taxon>Flavobacteriaceae</taxon>
    </lineage>
</organism>
<feature type="transmembrane region" description="Helical" evidence="1">
    <location>
        <begin position="81"/>
        <end position="100"/>
    </location>
</feature>
<evidence type="ECO:0000256" key="1">
    <source>
        <dbReference type="SAM" id="Phobius"/>
    </source>
</evidence>
<keyword evidence="1" id="KW-0472">Membrane</keyword>
<keyword evidence="3" id="KW-1185">Reference proteome</keyword>
<name>A0A4Q9FMI5_9FLAO</name>
<accession>A0A4Q9FMI5</accession>
<dbReference type="Proteomes" id="UP000292372">
    <property type="component" value="Unassembled WGS sequence"/>
</dbReference>
<dbReference type="OrthoDB" id="981524at2"/>
<gene>
    <name evidence="2" type="ORF">EYD46_09785</name>
</gene>
<dbReference type="RefSeq" id="WP_130936905.1">
    <property type="nucleotide sequence ID" value="NZ_BMEE01000004.1"/>
</dbReference>
<keyword evidence="1" id="KW-1133">Transmembrane helix</keyword>
<dbReference type="AlphaFoldDB" id="A0A4Q9FMI5"/>
<protein>
    <submittedName>
        <fullName evidence="2">Uncharacterized protein</fullName>
    </submittedName>
</protein>